<evidence type="ECO:0000313" key="2">
    <source>
        <dbReference type="EMBL" id="SNV46967.1"/>
    </source>
</evidence>
<gene>
    <name evidence="2" type="ORF">SAMEA4412677_01654</name>
</gene>
<keyword evidence="1" id="KW-0732">Signal</keyword>
<sequence length="214" mass="24275">MKRLFLAAAVAASTVFGFAQTKFETAMTEKVAKIEQHLKTDEFQALSNDFTRIGNAEKTQWLPYYYAAFAQIQKGRILMREQKMSELDAVASEAQKSLDKAMELSKDNAELFILQKMIHNLKMMVNPMERYMTEGALGAENLAKAEKQDPANPRITLLKAEDTYFTPEQFGGSKSQGLELFQKALEQFKIYKTASPLHPNWGKAEAEYFLAQKP</sequence>
<name>A0A239XJX1_9FLAO</name>
<dbReference type="EMBL" id="LT906465">
    <property type="protein sequence ID" value="SNV46967.1"/>
    <property type="molecule type" value="Genomic_DNA"/>
</dbReference>
<dbReference type="Proteomes" id="UP000215196">
    <property type="component" value="Chromosome 1"/>
</dbReference>
<protein>
    <submittedName>
        <fullName evidence="2">Uncharacterized protein</fullName>
    </submittedName>
</protein>
<dbReference type="RefSeq" id="WP_095072236.1">
    <property type="nucleotide sequence ID" value="NZ_LT906465.1"/>
</dbReference>
<feature type="chain" id="PRO_5011969517" evidence="1">
    <location>
        <begin position="20"/>
        <end position="214"/>
    </location>
</feature>
<proteinExistence type="predicted"/>
<dbReference type="KEGG" id="ctak:4412677_01654"/>
<reference evidence="2 3" key="1">
    <citation type="submission" date="2017-06" db="EMBL/GenBank/DDBJ databases">
        <authorList>
            <consortium name="Pathogen Informatics"/>
        </authorList>
    </citation>
    <scope>NUCLEOTIDE SEQUENCE [LARGE SCALE GENOMIC DNA]</scope>
    <source>
        <strain evidence="2 3">NCTC13490</strain>
    </source>
</reference>
<organism evidence="2 3">
    <name type="scientific">Chryseobacterium taklimakanense</name>
    <dbReference type="NCBI Taxonomy" id="536441"/>
    <lineage>
        <taxon>Bacteria</taxon>
        <taxon>Pseudomonadati</taxon>
        <taxon>Bacteroidota</taxon>
        <taxon>Flavobacteriia</taxon>
        <taxon>Flavobacteriales</taxon>
        <taxon>Weeksellaceae</taxon>
        <taxon>Chryseobacterium group</taxon>
        <taxon>Chryseobacterium</taxon>
    </lineage>
</organism>
<feature type="signal peptide" evidence="1">
    <location>
        <begin position="1"/>
        <end position="19"/>
    </location>
</feature>
<accession>A0A239XJX1</accession>
<evidence type="ECO:0000256" key="1">
    <source>
        <dbReference type="SAM" id="SignalP"/>
    </source>
</evidence>
<keyword evidence="3" id="KW-1185">Reference proteome</keyword>
<dbReference type="AlphaFoldDB" id="A0A239XJX1"/>
<evidence type="ECO:0000313" key="3">
    <source>
        <dbReference type="Proteomes" id="UP000215196"/>
    </source>
</evidence>